<dbReference type="InterPro" id="IPR025944">
    <property type="entry name" value="Sigma_54_int_dom_CS"/>
</dbReference>
<keyword evidence="7" id="KW-0804">Transcription</keyword>
<name>A0A8A0RJT0_9FIRM</name>
<dbReference type="InterPro" id="IPR058031">
    <property type="entry name" value="AAA_lid_NorR"/>
</dbReference>
<dbReference type="InterPro" id="IPR000014">
    <property type="entry name" value="PAS"/>
</dbReference>
<dbReference type="Gene3D" id="3.30.450.20">
    <property type="entry name" value="PAS domain"/>
    <property type="match status" value="1"/>
</dbReference>
<dbReference type="InterPro" id="IPR030828">
    <property type="entry name" value="HTH_TyrR"/>
</dbReference>
<proteinExistence type="predicted"/>
<dbReference type="FunFam" id="1.10.8.60:FF:000014">
    <property type="entry name" value="DNA-binding transcriptional regulator NtrC"/>
    <property type="match status" value="1"/>
</dbReference>
<dbReference type="PROSITE" id="PS50045">
    <property type="entry name" value="SIGMA54_INTERACT_4"/>
    <property type="match status" value="1"/>
</dbReference>
<evidence type="ECO:0000313" key="13">
    <source>
        <dbReference type="Proteomes" id="UP000662904"/>
    </source>
</evidence>
<dbReference type="InterPro" id="IPR035895">
    <property type="entry name" value="HPr-like_sf"/>
</dbReference>
<dbReference type="InterPro" id="IPR002078">
    <property type="entry name" value="Sigma_54_int"/>
</dbReference>
<dbReference type="GO" id="GO:0003677">
    <property type="term" value="F:DNA binding"/>
    <property type="evidence" value="ECO:0007669"/>
    <property type="project" value="UniProtKB-KW"/>
</dbReference>
<dbReference type="InterPro" id="IPR009057">
    <property type="entry name" value="Homeodomain-like_sf"/>
</dbReference>
<keyword evidence="1" id="KW-0547">Nucleotide-binding</keyword>
<dbReference type="GO" id="GO:0006355">
    <property type="term" value="P:regulation of DNA-templated transcription"/>
    <property type="evidence" value="ECO:0007669"/>
    <property type="project" value="InterPro"/>
</dbReference>
<evidence type="ECO:0000256" key="7">
    <source>
        <dbReference type="ARBA" id="ARBA00023163"/>
    </source>
</evidence>
<accession>A0A8A0RJT0</accession>
<dbReference type="FunFam" id="3.40.50.300:FF:000006">
    <property type="entry name" value="DNA-binding transcriptional regulator NtrC"/>
    <property type="match status" value="1"/>
</dbReference>
<dbReference type="SUPFAM" id="SSF55785">
    <property type="entry name" value="PYP-like sensor domain (PAS domain)"/>
    <property type="match status" value="1"/>
</dbReference>
<keyword evidence="2" id="KW-0058">Aromatic hydrocarbons catabolism</keyword>
<protein>
    <recommendedName>
        <fullName evidence="8">HTH-type transcriptional regulatory protein TyrR</fullName>
    </recommendedName>
</protein>
<dbReference type="RefSeq" id="WP_206708031.1">
    <property type="nucleotide sequence ID" value="NZ_CP059066.1"/>
</dbReference>
<dbReference type="EMBL" id="CP059066">
    <property type="protein sequence ID" value="QSQ07777.1"/>
    <property type="molecule type" value="Genomic_DNA"/>
</dbReference>
<evidence type="ECO:0000259" key="11">
    <source>
        <dbReference type="PROSITE" id="PS51350"/>
    </source>
</evidence>
<dbReference type="GO" id="GO:0005524">
    <property type="term" value="F:ATP binding"/>
    <property type="evidence" value="ECO:0007669"/>
    <property type="project" value="UniProtKB-KW"/>
</dbReference>
<dbReference type="CDD" id="cd00009">
    <property type="entry name" value="AAA"/>
    <property type="match status" value="1"/>
</dbReference>
<evidence type="ECO:0000256" key="8">
    <source>
        <dbReference type="ARBA" id="ARBA00029500"/>
    </source>
</evidence>
<dbReference type="Gene3D" id="1.10.10.60">
    <property type="entry name" value="Homeodomain-like"/>
    <property type="match status" value="1"/>
</dbReference>
<organism evidence="12 13">
    <name type="scientific">Koleobacter methoxysyntrophicus</name>
    <dbReference type="NCBI Taxonomy" id="2751313"/>
    <lineage>
        <taxon>Bacteria</taxon>
        <taxon>Bacillati</taxon>
        <taxon>Bacillota</taxon>
        <taxon>Clostridia</taxon>
        <taxon>Koleobacterales</taxon>
        <taxon>Koleobacteraceae</taxon>
        <taxon>Koleobacter</taxon>
    </lineage>
</organism>
<dbReference type="Gene3D" id="3.30.1340.10">
    <property type="entry name" value="HPr-like"/>
    <property type="match status" value="1"/>
</dbReference>
<feature type="domain" description="Sigma-54 factor interaction" evidence="9">
    <location>
        <begin position="249"/>
        <end position="478"/>
    </location>
</feature>
<dbReference type="Pfam" id="PF13426">
    <property type="entry name" value="PAS_9"/>
    <property type="match status" value="1"/>
</dbReference>
<dbReference type="InterPro" id="IPR025943">
    <property type="entry name" value="Sigma_54_int_dom_ATP-bd_2"/>
</dbReference>
<keyword evidence="4" id="KW-0805">Transcription regulation</keyword>
<evidence type="ECO:0000256" key="2">
    <source>
        <dbReference type="ARBA" id="ARBA00022797"/>
    </source>
</evidence>
<dbReference type="Gene3D" id="3.40.50.300">
    <property type="entry name" value="P-loop containing nucleotide triphosphate hydrolases"/>
    <property type="match status" value="1"/>
</dbReference>
<dbReference type="Proteomes" id="UP000662904">
    <property type="component" value="Chromosome"/>
</dbReference>
<dbReference type="PROSITE" id="PS00675">
    <property type="entry name" value="SIGMA54_INTERACT_1"/>
    <property type="match status" value="1"/>
</dbReference>
<feature type="domain" description="HPr" evidence="11">
    <location>
        <begin position="1"/>
        <end position="94"/>
    </location>
</feature>
<feature type="domain" description="PAS" evidence="10">
    <location>
        <begin position="115"/>
        <end position="160"/>
    </location>
</feature>
<dbReference type="SUPFAM" id="SSF52540">
    <property type="entry name" value="P-loop containing nucleoside triphosphate hydrolases"/>
    <property type="match status" value="1"/>
</dbReference>
<dbReference type="SMART" id="SM00382">
    <property type="entry name" value="AAA"/>
    <property type="match status" value="1"/>
</dbReference>
<dbReference type="PANTHER" id="PTHR32071:SF57">
    <property type="entry name" value="C4-DICARBOXYLATE TRANSPORT TRANSCRIPTIONAL REGULATORY PROTEIN DCTD"/>
    <property type="match status" value="1"/>
</dbReference>
<evidence type="ECO:0000256" key="3">
    <source>
        <dbReference type="ARBA" id="ARBA00022840"/>
    </source>
</evidence>
<dbReference type="Gene3D" id="1.10.8.60">
    <property type="match status" value="1"/>
</dbReference>
<keyword evidence="5" id="KW-0238">DNA-binding</keyword>
<keyword evidence="3" id="KW-0067">ATP-binding</keyword>
<dbReference type="Pfam" id="PF00158">
    <property type="entry name" value="Sigma54_activat"/>
    <property type="match status" value="1"/>
</dbReference>
<evidence type="ECO:0000313" key="12">
    <source>
        <dbReference type="EMBL" id="QSQ07777.1"/>
    </source>
</evidence>
<dbReference type="PANTHER" id="PTHR32071">
    <property type="entry name" value="TRANSCRIPTIONAL REGULATORY PROTEIN"/>
    <property type="match status" value="1"/>
</dbReference>
<keyword evidence="13" id="KW-1185">Reference proteome</keyword>
<dbReference type="InterPro" id="IPR027417">
    <property type="entry name" value="P-loop_NTPase"/>
</dbReference>
<dbReference type="KEGG" id="kme:H0A61_00093"/>
<dbReference type="NCBIfam" id="TIGR00229">
    <property type="entry name" value="sensory_box"/>
    <property type="match status" value="1"/>
</dbReference>
<dbReference type="Pfam" id="PF18024">
    <property type="entry name" value="HTH_50"/>
    <property type="match status" value="1"/>
</dbReference>
<dbReference type="InterPro" id="IPR003593">
    <property type="entry name" value="AAA+_ATPase"/>
</dbReference>
<dbReference type="InterPro" id="IPR035965">
    <property type="entry name" value="PAS-like_dom_sf"/>
</dbReference>
<keyword evidence="6" id="KW-0010">Activator</keyword>
<evidence type="ECO:0000259" key="10">
    <source>
        <dbReference type="PROSITE" id="PS50112"/>
    </source>
</evidence>
<dbReference type="Pfam" id="PF25601">
    <property type="entry name" value="AAA_lid_14"/>
    <property type="match status" value="1"/>
</dbReference>
<dbReference type="PROSITE" id="PS50112">
    <property type="entry name" value="PAS"/>
    <property type="match status" value="1"/>
</dbReference>
<evidence type="ECO:0000256" key="1">
    <source>
        <dbReference type="ARBA" id="ARBA00022741"/>
    </source>
</evidence>
<dbReference type="SUPFAM" id="SSF46689">
    <property type="entry name" value="Homeodomain-like"/>
    <property type="match status" value="1"/>
</dbReference>
<dbReference type="AlphaFoldDB" id="A0A8A0RJT0"/>
<dbReference type="SUPFAM" id="SSF55594">
    <property type="entry name" value="HPr-like"/>
    <property type="match status" value="1"/>
</dbReference>
<dbReference type="InterPro" id="IPR000032">
    <property type="entry name" value="HPr-like"/>
</dbReference>
<dbReference type="PRINTS" id="PR00107">
    <property type="entry name" value="PHOSPHOCPHPR"/>
</dbReference>
<dbReference type="PROSITE" id="PS00676">
    <property type="entry name" value="SIGMA54_INTERACT_2"/>
    <property type="match status" value="1"/>
</dbReference>
<evidence type="ECO:0000256" key="6">
    <source>
        <dbReference type="ARBA" id="ARBA00023159"/>
    </source>
</evidence>
<evidence type="ECO:0000256" key="5">
    <source>
        <dbReference type="ARBA" id="ARBA00023125"/>
    </source>
</evidence>
<dbReference type="PROSITE" id="PS00688">
    <property type="entry name" value="SIGMA54_INTERACT_3"/>
    <property type="match status" value="1"/>
</dbReference>
<dbReference type="Pfam" id="PF00381">
    <property type="entry name" value="PTS-HPr"/>
    <property type="match status" value="1"/>
</dbReference>
<dbReference type="SMART" id="SM00091">
    <property type="entry name" value="PAS"/>
    <property type="match status" value="1"/>
</dbReference>
<dbReference type="CDD" id="cd00130">
    <property type="entry name" value="PAS"/>
    <property type="match status" value="1"/>
</dbReference>
<evidence type="ECO:0000259" key="9">
    <source>
        <dbReference type="PROSITE" id="PS50045"/>
    </source>
</evidence>
<reference evidence="12" key="1">
    <citation type="submission" date="2020-07" db="EMBL/GenBank/DDBJ databases">
        <title>Koleobacter methoxysyntrophicus gen. nov., sp. nov., a novel anaerobic bacterium isolated from deep subsurface oil field and proposal of Koleobacterales ord. nov. in the phylum Firmicutes.</title>
        <authorList>
            <person name="Sakamoto S."/>
            <person name="Tamaki H."/>
        </authorList>
    </citation>
    <scope>NUCLEOTIDE SEQUENCE</scope>
    <source>
        <strain evidence="12">NRmbB1</strain>
    </source>
</reference>
<evidence type="ECO:0000256" key="4">
    <source>
        <dbReference type="ARBA" id="ARBA00023015"/>
    </source>
</evidence>
<dbReference type="InterPro" id="IPR025662">
    <property type="entry name" value="Sigma_54_int_dom_ATP-bd_1"/>
</dbReference>
<dbReference type="PROSITE" id="PS51350">
    <property type="entry name" value="PTS_HPR_DOM"/>
    <property type="match status" value="1"/>
</dbReference>
<sequence>MLKKEIFFKNRKVLHIRAAAMLAQKANEMEKELNATLFVRNQRGHEVPATALMALYSLRIKPGDRVTVLADGSDAGEALERFSRLLEGDLVPKGIEENDKIDSILEENALTSDVILDSITDGLIVVDMDSTIISYNRAAEEIIGIPRALAMGKNLSFLLPGTGIDKVLASGKGEYEIKKIFNGSPVIADLLPIIINKKTVGGVIIFQDISRMERLLREMKDFKQAVARAEYLEEELMRSKKLDNAFDEIVGKSGKLMDALAMAGKAATTTSTVLIRGESGTGKELVARAIHCASRRKHGPFVRVNCPAIPQTLLESELFGHEKGAFTGALYQKIGKFELADGGTVFLDEIGEMGNEMQAKLLRVLQEKEFERVGGNQTIKVDVRIIAATNRNLEEMVKKGGFREDLYYRLNVVPIFLPSLRERKEDIPMLAEHFLKKLCKELGKDITSITHKAMKYLLSYDWPGNVRELENVVERAINVTDDNIIDVDDLPTYITGLSTKDKQYLVNLDADGEVAPFEEYERIIIKLALKKYKSFNAAGKVLGLTHKTVAAKARKYGLLN</sequence>
<gene>
    <name evidence="12" type="primary">atoC_1</name>
    <name evidence="12" type="ORF">H0A61_00093</name>
</gene>